<feature type="compositionally biased region" description="Low complexity" evidence="2">
    <location>
        <begin position="472"/>
        <end position="510"/>
    </location>
</feature>
<proteinExistence type="predicted"/>
<feature type="compositionally biased region" description="Low complexity" evidence="2">
    <location>
        <begin position="618"/>
        <end position="631"/>
    </location>
</feature>
<reference evidence="3" key="1">
    <citation type="submission" date="2021-01" db="EMBL/GenBank/DDBJ databases">
        <authorList>
            <person name="Corre E."/>
            <person name="Pelletier E."/>
            <person name="Niang G."/>
            <person name="Scheremetjew M."/>
            <person name="Finn R."/>
            <person name="Kale V."/>
            <person name="Holt S."/>
            <person name="Cochrane G."/>
            <person name="Meng A."/>
            <person name="Brown T."/>
            <person name="Cohen L."/>
        </authorList>
    </citation>
    <scope>NUCLEOTIDE SEQUENCE</scope>
    <source>
        <strain evidence="3">CCMP1594</strain>
    </source>
</reference>
<evidence type="ECO:0000313" key="3">
    <source>
        <dbReference type="EMBL" id="CAE0835338.1"/>
    </source>
</evidence>
<feature type="region of interest" description="Disordered" evidence="2">
    <location>
        <begin position="672"/>
        <end position="758"/>
    </location>
</feature>
<dbReference type="EMBL" id="HBJA01135728">
    <property type="protein sequence ID" value="CAE0835338.1"/>
    <property type="molecule type" value="Transcribed_RNA"/>
</dbReference>
<feature type="region of interest" description="Disordered" evidence="2">
    <location>
        <begin position="346"/>
        <end position="365"/>
    </location>
</feature>
<gene>
    <name evidence="3" type="ORF">EGYM00163_LOCUS46687</name>
</gene>
<evidence type="ECO:0000256" key="1">
    <source>
        <dbReference type="SAM" id="Coils"/>
    </source>
</evidence>
<feature type="coiled-coil region" evidence="1">
    <location>
        <begin position="231"/>
        <end position="258"/>
    </location>
</feature>
<dbReference type="PROSITE" id="PS50096">
    <property type="entry name" value="IQ"/>
    <property type="match status" value="1"/>
</dbReference>
<feature type="compositionally biased region" description="Low complexity" evidence="2">
    <location>
        <begin position="727"/>
        <end position="737"/>
    </location>
</feature>
<feature type="region of interest" description="Disordered" evidence="2">
    <location>
        <begin position="601"/>
        <end position="652"/>
    </location>
</feature>
<keyword evidence="1" id="KW-0175">Coiled coil</keyword>
<dbReference type="AlphaFoldDB" id="A0A7S4GFF0"/>
<feature type="compositionally biased region" description="Polar residues" evidence="2">
    <location>
        <begin position="406"/>
        <end position="416"/>
    </location>
</feature>
<protein>
    <submittedName>
        <fullName evidence="3">Uncharacterized protein</fullName>
    </submittedName>
</protein>
<sequence>MPFLAPLPNTTACSSAQQHLIDAEKVAVRCEKTRWENAMKVPLQSWVEEFEAVDGASAVEADSGAHAALRDMYLQCASKRLARLTAVIDAERDLAKERIAQLKHSMQLQMEASCATQRLEPAEVRIKELESEILVQEAVDVFHASEEQLETQRQLQLQMEQDIYDQLEVYLEGEGPEPQRSAPDPRPLRHSRDWYRQAMRMLFEKNCDKLLEAFWQARLSEVGAQRGAQKLVEREAQLEAAQARVRQLEHSVEVLRADLDVSERHVADVVQHASATPQLHIRPAEAKLAAELYEGVRASPNFGFKAAFVAFSPALLLGVIHAQAACRGYIVRQRLCDGLYPARKGRKGGYVRCGSAPSKRSARVESVQRMPDGMDGLHKLREAFVLGHREISLDLDPNISAAIAWRQQQQGAQHPQNSEERQQQREEQPEQQRHNSERQQQQEEQPEQQWHNSERQQQQEEQPEQQRHNSERQQQQEPQYEQQQPPKQQPQQHQHLPHQHQQQQQQQQQQRDQRDQQRDQRDQQRDQQQQQRDQLQQQHREQHQHQHQHLQQQLQQQQLQLTEEAHQGVRVRHSRNAIRTYSAGRPAVVVKLLKGHSHPPLDAPFSVPQNPPLPESVPDCLPSLSSLGPDSSTDEPQRSEGYEEHPDVSVMQSAPFSVDKGLARALSTPVFENPEANPKRQQHQQLTRFSSSTQGSASPYDISNTSAALQRPAMSGPTHSQRAAMFQLQQQQQQQQQVHRSRPRQLSVSAVHGPFLMA</sequence>
<feature type="compositionally biased region" description="Low complexity" evidence="2">
    <location>
        <begin position="442"/>
        <end position="451"/>
    </location>
</feature>
<feature type="compositionally biased region" description="Basic and acidic residues" evidence="2">
    <location>
        <begin position="511"/>
        <end position="525"/>
    </location>
</feature>
<feature type="compositionally biased region" description="Basic and acidic residues" evidence="2">
    <location>
        <begin position="452"/>
        <end position="471"/>
    </location>
</feature>
<organism evidence="3">
    <name type="scientific">Eutreptiella gymnastica</name>
    <dbReference type="NCBI Taxonomy" id="73025"/>
    <lineage>
        <taxon>Eukaryota</taxon>
        <taxon>Discoba</taxon>
        <taxon>Euglenozoa</taxon>
        <taxon>Euglenida</taxon>
        <taxon>Spirocuta</taxon>
        <taxon>Euglenophyceae</taxon>
        <taxon>Eutreptiales</taxon>
        <taxon>Eutreptiaceae</taxon>
        <taxon>Eutreptiella</taxon>
    </lineage>
</organism>
<feature type="compositionally biased region" description="Polar residues" evidence="2">
    <location>
        <begin position="683"/>
        <end position="708"/>
    </location>
</feature>
<evidence type="ECO:0000256" key="2">
    <source>
        <dbReference type="SAM" id="MobiDB-lite"/>
    </source>
</evidence>
<feature type="compositionally biased region" description="Low complexity" evidence="2">
    <location>
        <begin position="549"/>
        <end position="559"/>
    </location>
</feature>
<feature type="compositionally biased region" description="Basic and acidic residues" evidence="2">
    <location>
        <begin position="417"/>
        <end position="441"/>
    </location>
</feature>
<name>A0A7S4GFF0_9EUGL</name>
<feature type="compositionally biased region" description="Basic and acidic residues" evidence="2">
    <location>
        <begin position="635"/>
        <end position="647"/>
    </location>
</feature>
<accession>A0A7S4GFF0</accession>
<feature type="compositionally biased region" description="Low complexity" evidence="2">
    <location>
        <begin position="526"/>
        <end position="537"/>
    </location>
</feature>
<feature type="region of interest" description="Disordered" evidence="2">
    <location>
        <begin position="406"/>
        <end position="559"/>
    </location>
</feature>